<dbReference type="GO" id="GO:0071108">
    <property type="term" value="P:protein K48-linked deubiquitination"/>
    <property type="evidence" value="ECO:0007669"/>
    <property type="project" value="TreeGrafter"/>
</dbReference>
<evidence type="ECO:0000256" key="7">
    <source>
        <dbReference type="RuleBase" id="RU367139"/>
    </source>
</evidence>
<keyword evidence="5 7" id="KW-0378">Hydrolase</keyword>
<accession>A0AAV6PKP1</accession>
<dbReference type="GO" id="GO:0004843">
    <property type="term" value="F:cysteine-type deubiquitinase activity"/>
    <property type="evidence" value="ECO:0007669"/>
    <property type="project" value="UniProtKB-UniRule"/>
</dbReference>
<dbReference type="Pfam" id="PF04424">
    <property type="entry name" value="MINDY_DUB"/>
    <property type="match status" value="1"/>
</dbReference>
<feature type="compositionally biased region" description="Basic and acidic residues" evidence="8">
    <location>
        <begin position="608"/>
        <end position="619"/>
    </location>
</feature>
<dbReference type="PANTHER" id="PTHR18063">
    <property type="entry name" value="NF-E2 INDUCIBLE PROTEIN"/>
    <property type="match status" value="1"/>
</dbReference>
<protein>
    <recommendedName>
        <fullName evidence="7">Ubiquitin carboxyl-terminal hydrolase</fullName>
        <ecNumber evidence="7">3.4.19.12</ecNumber>
    </recommendedName>
</protein>
<feature type="region of interest" description="Disordered" evidence="8">
    <location>
        <begin position="577"/>
        <end position="619"/>
    </location>
</feature>
<dbReference type="GO" id="GO:0071944">
    <property type="term" value="C:cell periphery"/>
    <property type="evidence" value="ECO:0007669"/>
    <property type="project" value="TreeGrafter"/>
</dbReference>
<organism evidence="10 11">
    <name type="scientific">Solea senegalensis</name>
    <name type="common">Senegalese sole</name>
    <dbReference type="NCBI Taxonomy" id="28829"/>
    <lineage>
        <taxon>Eukaryota</taxon>
        <taxon>Metazoa</taxon>
        <taxon>Chordata</taxon>
        <taxon>Craniata</taxon>
        <taxon>Vertebrata</taxon>
        <taxon>Euteleostomi</taxon>
        <taxon>Actinopterygii</taxon>
        <taxon>Neopterygii</taxon>
        <taxon>Teleostei</taxon>
        <taxon>Neoteleostei</taxon>
        <taxon>Acanthomorphata</taxon>
        <taxon>Carangaria</taxon>
        <taxon>Pleuronectiformes</taxon>
        <taxon>Pleuronectoidei</taxon>
        <taxon>Soleidae</taxon>
        <taxon>Solea</taxon>
    </lineage>
</organism>
<dbReference type="InterPro" id="IPR033979">
    <property type="entry name" value="MINDY_domain"/>
</dbReference>
<keyword evidence="4 7" id="KW-0833">Ubl conjugation pathway</keyword>
<dbReference type="GO" id="GO:0016807">
    <property type="term" value="F:cysteine-type carboxypeptidase activity"/>
    <property type="evidence" value="ECO:0007669"/>
    <property type="project" value="TreeGrafter"/>
</dbReference>
<feature type="compositionally biased region" description="Low complexity" evidence="8">
    <location>
        <begin position="82"/>
        <end position="116"/>
    </location>
</feature>
<name>A0AAV6PKP1_SOLSE</name>
<dbReference type="GO" id="GO:1990380">
    <property type="term" value="F:K48-linked deubiquitinase activity"/>
    <property type="evidence" value="ECO:0007669"/>
    <property type="project" value="UniProtKB-UniRule"/>
</dbReference>
<comment type="caution">
    <text evidence="10">The sequence shown here is derived from an EMBL/GenBank/DDBJ whole genome shotgun (WGS) entry which is preliminary data.</text>
</comment>
<comment type="function">
    <text evidence="7">Hydrolase that can specifically remove 'Lys-48'-linked conjugated ubiquitin from proteins. Has exodeubiquitinase activity and has a preference for long polyubiquitin chains. May play a regulatory role at the level of protein turnover.</text>
</comment>
<sequence length="619" mass="67034">MTSCCARVEFPAGIAGGELTDSGHMVAMLRLQWSPASSSVTPISQINLIVKLPHVIFLASMADQLIMSDSLADTPTLITDTPTLTTDTPTLNTEKPTLITDTPTHTTDTPTLITETASKEWTGTNAEEEQGHMPGSEVNPRPTTVLKEEEATPPPPTSENGTTMAEESLSDSGPREGVDAEDSLSGEGGAGSDEQGAECMDSPSVFITSLEEDSRSLSLPALAEDACVSTDVHHVKDSETCGAVRAAPPSAASAPPPAAGAAAAVPPVAGQVYYLVKWINWKEKKTPIITQSENGPCPLLAIMNTLFLRWKAKLPAQTDVVTTEDLMTHLGECVLAVTPREKADGMELNFQQNMSDVMAVLPKLSTGLDVNVGFSGVTDFEYTPECIVFDLLDIPLYHGWLVDPQSPEMTAAVGKLSYNQLVEKIIEYKHSTDSSRVSEGLLAEQFLESTATQLSYHGLCELNMAAKEGEISVFFRNNHFSTMIKHKGHLYLLVTDQGFLQEGALVWESLHNVEGDGNFCDSDFRLCHQRAPPTSTLPPCGQEQQKQIDQDYLVAVSLQQQGGATAPLSDLELARQLQQEEYHQQQQQQQGPVQTPTQVRGQGSQQSRRRDKDSDCVVL</sequence>
<feature type="domain" description="MINDY deubiquitinase" evidence="9">
    <location>
        <begin position="273"/>
        <end position="524"/>
    </location>
</feature>
<evidence type="ECO:0000256" key="5">
    <source>
        <dbReference type="ARBA" id="ARBA00022801"/>
    </source>
</evidence>
<dbReference type="InterPro" id="IPR007518">
    <property type="entry name" value="MINDY"/>
</dbReference>
<dbReference type="EMBL" id="JAGKHQ010000454">
    <property type="protein sequence ID" value="KAG7468745.1"/>
    <property type="molecule type" value="Genomic_DNA"/>
</dbReference>
<dbReference type="PANTHER" id="PTHR18063:SF7">
    <property type="entry name" value="UBIQUITIN CARBOXYL-TERMINAL HYDROLASE MINDY-1"/>
    <property type="match status" value="1"/>
</dbReference>
<gene>
    <name evidence="10" type="ORF">JOB18_014152</name>
</gene>
<comment type="similarity">
    <text evidence="2 7">Belongs to the MINDY deubiquitinase family. FAM63 subfamily.</text>
</comment>
<evidence type="ECO:0000259" key="9">
    <source>
        <dbReference type="Pfam" id="PF04424"/>
    </source>
</evidence>
<dbReference type="Proteomes" id="UP000693946">
    <property type="component" value="Unassembled WGS sequence"/>
</dbReference>
<evidence type="ECO:0000256" key="4">
    <source>
        <dbReference type="ARBA" id="ARBA00022786"/>
    </source>
</evidence>
<dbReference type="AlphaFoldDB" id="A0AAV6PKP1"/>
<dbReference type="GO" id="GO:0006508">
    <property type="term" value="P:proteolysis"/>
    <property type="evidence" value="ECO:0007669"/>
    <property type="project" value="UniProtKB-KW"/>
</dbReference>
<dbReference type="GO" id="GO:0005829">
    <property type="term" value="C:cytosol"/>
    <property type="evidence" value="ECO:0007669"/>
    <property type="project" value="TreeGrafter"/>
</dbReference>
<evidence type="ECO:0000256" key="1">
    <source>
        <dbReference type="ARBA" id="ARBA00000707"/>
    </source>
</evidence>
<keyword evidence="3 7" id="KW-0645">Protease</keyword>
<feature type="region of interest" description="Disordered" evidence="8">
    <location>
        <begin position="82"/>
        <end position="199"/>
    </location>
</feature>
<evidence type="ECO:0000313" key="11">
    <source>
        <dbReference type="Proteomes" id="UP000693946"/>
    </source>
</evidence>
<keyword evidence="11" id="KW-1185">Reference proteome</keyword>
<evidence type="ECO:0000256" key="2">
    <source>
        <dbReference type="ARBA" id="ARBA00006616"/>
    </source>
</evidence>
<dbReference type="GO" id="GO:0140934">
    <property type="term" value="F:histone deubiquitinase activity"/>
    <property type="evidence" value="ECO:0007669"/>
    <property type="project" value="UniProtKB-UniRule"/>
</dbReference>
<evidence type="ECO:0000256" key="8">
    <source>
        <dbReference type="SAM" id="MobiDB-lite"/>
    </source>
</evidence>
<proteinExistence type="inferred from homology"/>
<keyword evidence="6 7" id="KW-0788">Thiol protease</keyword>
<dbReference type="EC" id="3.4.19.12" evidence="7"/>
<evidence type="ECO:0000256" key="3">
    <source>
        <dbReference type="ARBA" id="ARBA00022670"/>
    </source>
</evidence>
<dbReference type="GO" id="GO:0036435">
    <property type="term" value="F:K48-linked polyubiquitin modification-dependent protein binding"/>
    <property type="evidence" value="ECO:0007669"/>
    <property type="project" value="UniProtKB-UniRule"/>
</dbReference>
<comment type="catalytic activity">
    <reaction evidence="1 7">
        <text>Thiol-dependent hydrolysis of ester, thioester, amide, peptide and isopeptide bonds formed by the C-terminal Gly of ubiquitin (a 76-residue protein attached to proteins as an intracellular targeting signal).</text>
        <dbReference type="EC" id="3.4.19.12"/>
    </reaction>
</comment>
<reference evidence="10 11" key="1">
    <citation type="journal article" date="2021" name="Sci. Rep.">
        <title>Chromosome anchoring in Senegalese sole (Solea senegalensis) reveals sex-associated markers and genome rearrangements in flatfish.</title>
        <authorList>
            <person name="Guerrero-Cozar I."/>
            <person name="Gomez-Garrido J."/>
            <person name="Berbel C."/>
            <person name="Martinez-Blanch J.F."/>
            <person name="Alioto T."/>
            <person name="Claros M.G."/>
            <person name="Gagnaire P.A."/>
            <person name="Manchado M."/>
        </authorList>
    </citation>
    <scope>NUCLEOTIDE SEQUENCE [LARGE SCALE GENOMIC DNA]</scope>
    <source>
        <strain evidence="10">Sse05_10M</strain>
    </source>
</reference>
<feature type="compositionally biased region" description="Low complexity" evidence="8">
    <location>
        <begin position="584"/>
        <end position="606"/>
    </location>
</feature>
<evidence type="ECO:0000256" key="6">
    <source>
        <dbReference type="ARBA" id="ARBA00022807"/>
    </source>
</evidence>
<evidence type="ECO:0000313" key="10">
    <source>
        <dbReference type="EMBL" id="KAG7468745.1"/>
    </source>
</evidence>